<comment type="caution">
    <text evidence="2">The sequence shown here is derived from an EMBL/GenBank/DDBJ whole genome shotgun (WGS) entry which is preliminary data.</text>
</comment>
<dbReference type="PROSITE" id="PS00908">
    <property type="entry name" value="MR_MLE_1"/>
    <property type="match status" value="1"/>
</dbReference>
<reference evidence="2 3" key="1">
    <citation type="journal article" date="2016" name="Sci. Rep.">
        <title>Metabolic traits of an uncultured archaeal lineage -MSBL1- from brine pools of the Red Sea.</title>
        <authorList>
            <person name="Mwirichia R."/>
            <person name="Alam I."/>
            <person name="Rashid M."/>
            <person name="Vinu M."/>
            <person name="Ba-Alawi W."/>
            <person name="Anthony Kamau A."/>
            <person name="Kamanda Ngugi D."/>
            <person name="Goker M."/>
            <person name="Klenk H.P."/>
            <person name="Bajic V."/>
            <person name="Stingl U."/>
        </authorList>
    </citation>
    <scope>NUCLEOTIDE SEQUENCE [LARGE SCALE GENOMIC DNA]</scope>
    <source>
        <strain evidence="2">SCGC-AAA259A05</strain>
    </source>
</reference>
<dbReference type="SFLD" id="SFLDS00001">
    <property type="entry name" value="Enolase"/>
    <property type="match status" value="1"/>
</dbReference>
<dbReference type="Pfam" id="PF02746">
    <property type="entry name" value="MR_MLE_N"/>
    <property type="match status" value="1"/>
</dbReference>
<dbReference type="InterPro" id="IPR013341">
    <property type="entry name" value="Mandelate_racemase_N_dom"/>
</dbReference>
<accession>A0A133UAL9</accession>
<dbReference type="InterPro" id="IPR029065">
    <property type="entry name" value="Enolase_C-like"/>
</dbReference>
<dbReference type="Pfam" id="PF13378">
    <property type="entry name" value="MR_MLE_C"/>
    <property type="match status" value="1"/>
</dbReference>
<evidence type="ECO:0000259" key="1">
    <source>
        <dbReference type="SMART" id="SM00922"/>
    </source>
</evidence>
<dbReference type="SUPFAM" id="SSF54826">
    <property type="entry name" value="Enolase N-terminal domain-like"/>
    <property type="match status" value="1"/>
</dbReference>
<organism evidence="2 3">
    <name type="scientific">candidate division MSBL1 archaeon SCGC-AAA259A05</name>
    <dbReference type="NCBI Taxonomy" id="1698259"/>
    <lineage>
        <taxon>Archaea</taxon>
        <taxon>Methanobacteriati</taxon>
        <taxon>Methanobacteriota</taxon>
        <taxon>candidate division MSBL1</taxon>
    </lineage>
</organism>
<dbReference type="GO" id="GO:0000287">
    <property type="term" value="F:magnesium ion binding"/>
    <property type="evidence" value="ECO:0007669"/>
    <property type="project" value="UniProtKB-ARBA"/>
</dbReference>
<proteinExistence type="predicted"/>
<evidence type="ECO:0000313" key="3">
    <source>
        <dbReference type="Proteomes" id="UP000070163"/>
    </source>
</evidence>
<sequence>MKITDTDVIVTCPGRNYVLVKIETDNGLIGWGDATLNGREKAVESALKFHILPELEGKDARRIEDIWQMFFRNTYWRGGPVLNSALAGVDIALWDLKGKQANLPVYELLGGRTRDHAKFYRHCGAETVAKIVENCKEAINEGVEYLRVNLRSDPIQYIDLDNIAEGVKSTREKIGPEPNLLVDFHGRADPVEAAKLAKQLEPAELYFLEDPVRPENPDVFELIRTHSTTPLAMGELFTNPWEMLPLLERNLVDFIRTDLSHIGGITAADKLAAIGDHHYVKTAFHGPPDLSPVGFAATVHLDISIPNFGVQEHPEYFSEPEDSTFKSMFQLPSPSKIDEVFSGGAFISDVEGAVNVSDRPGLGIEVNESTARQYDFKRSHLPKPRNPDGSVQDW</sequence>
<dbReference type="InterPro" id="IPR036849">
    <property type="entry name" value="Enolase-like_C_sf"/>
</dbReference>
<protein>
    <recommendedName>
        <fullName evidence="1">Mandelate racemase/muconate lactonizing enzyme C-terminal domain-containing protein</fullName>
    </recommendedName>
</protein>
<dbReference type="PROSITE" id="PS00909">
    <property type="entry name" value="MR_MLE_2"/>
    <property type="match status" value="1"/>
</dbReference>
<evidence type="ECO:0000313" key="2">
    <source>
        <dbReference type="EMBL" id="KXA91225.1"/>
    </source>
</evidence>
<dbReference type="Proteomes" id="UP000070163">
    <property type="component" value="Unassembled WGS sequence"/>
</dbReference>
<dbReference type="PANTHER" id="PTHR48080:SF6">
    <property type="entry name" value="STARVATION-SENSING PROTEIN RSPA"/>
    <property type="match status" value="1"/>
</dbReference>
<gene>
    <name evidence="2" type="ORF">AKJ57_01995</name>
</gene>
<dbReference type="AlphaFoldDB" id="A0A133UAL9"/>
<dbReference type="Gene3D" id="3.20.20.120">
    <property type="entry name" value="Enolase-like C-terminal domain"/>
    <property type="match status" value="1"/>
</dbReference>
<dbReference type="Gene3D" id="3.30.390.10">
    <property type="entry name" value="Enolase-like, N-terminal domain"/>
    <property type="match status" value="1"/>
</dbReference>
<dbReference type="SUPFAM" id="SSF51604">
    <property type="entry name" value="Enolase C-terminal domain-like"/>
    <property type="match status" value="1"/>
</dbReference>
<keyword evidence="3" id="KW-1185">Reference proteome</keyword>
<dbReference type="PATRIC" id="fig|1698259.3.peg.412"/>
<dbReference type="InterPro" id="IPR034593">
    <property type="entry name" value="DgoD-like"/>
</dbReference>
<dbReference type="PANTHER" id="PTHR48080">
    <property type="entry name" value="D-GALACTONATE DEHYDRATASE-RELATED"/>
    <property type="match status" value="1"/>
</dbReference>
<dbReference type="SMART" id="SM00922">
    <property type="entry name" value="MR_MLE"/>
    <property type="match status" value="1"/>
</dbReference>
<name>A0A133UAL9_9EURY</name>
<dbReference type="EMBL" id="LHXJ01000016">
    <property type="protein sequence ID" value="KXA91225.1"/>
    <property type="molecule type" value="Genomic_DNA"/>
</dbReference>
<dbReference type="InterPro" id="IPR029017">
    <property type="entry name" value="Enolase-like_N"/>
</dbReference>
<dbReference type="InterPro" id="IPR013342">
    <property type="entry name" value="Mandelate_racemase_C"/>
</dbReference>
<dbReference type="GO" id="GO:0009063">
    <property type="term" value="P:amino acid catabolic process"/>
    <property type="evidence" value="ECO:0007669"/>
    <property type="project" value="InterPro"/>
</dbReference>
<feature type="domain" description="Mandelate racemase/muconate lactonizing enzyme C-terminal" evidence="1">
    <location>
        <begin position="128"/>
        <end position="230"/>
    </location>
</feature>
<dbReference type="InterPro" id="IPR018110">
    <property type="entry name" value="Mandel_Rmase/mucon_lact_enz_CS"/>
</dbReference>
<dbReference type="SFLD" id="SFLDG00179">
    <property type="entry name" value="mandelate_racemase"/>
    <property type="match status" value="1"/>
</dbReference>